<name>A0A2Z6NJ52_TRISU</name>
<feature type="domain" description="RRM" evidence="3">
    <location>
        <begin position="6"/>
        <end position="77"/>
    </location>
</feature>
<dbReference type="GO" id="GO:0003723">
    <property type="term" value="F:RNA binding"/>
    <property type="evidence" value="ECO:0007669"/>
    <property type="project" value="UniProtKB-UniRule"/>
</dbReference>
<feature type="compositionally biased region" description="Acidic residues" evidence="2">
    <location>
        <begin position="100"/>
        <end position="109"/>
    </location>
</feature>
<dbReference type="Pfam" id="PF00076">
    <property type="entry name" value="RRM_1"/>
    <property type="match status" value="1"/>
</dbReference>
<organism evidence="4 5">
    <name type="scientific">Trifolium subterraneum</name>
    <name type="common">Subterranean clover</name>
    <dbReference type="NCBI Taxonomy" id="3900"/>
    <lineage>
        <taxon>Eukaryota</taxon>
        <taxon>Viridiplantae</taxon>
        <taxon>Streptophyta</taxon>
        <taxon>Embryophyta</taxon>
        <taxon>Tracheophyta</taxon>
        <taxon>Spermatophyta</taxon>
        <taxon>Magnoliopsida</taxon>
        <taxon>eudicotyledons</taxon>
        <taxon>Gunneridae</taxon>
        <taxon>Pentapetalae</taxon>
        <taxon>rosids</taxon>
        <taxon>fabids</taxon>
        <taxon>Fabales</taxon>
        <taxon>Fabaceae</taxon>
        <taxon>Papilionoideae</taxon>
        <taxon>50 kb inversion clade</taxon>
        <taxon>NPAAA clade</taxon>
        <taxon>Hologalegina</taxon>
        <taxon>IRL clade</taxon>
        <taxon>Trifolieae</taxon>
        <taxon>Trifolium</taxon>
    </lineage>
</organism>
<keyword evidence="5" id="KW-1185">Reference proteome</keyword>
<evidence type="ECO:0000313" key="4">
    <source>
        <dbReference type="EMBL" id="GAU31709.1"/>
    </source>
</evidence>
<dbReference type="PROSITE" id="PS50102">
    <property type="entry name" value="RRM"/>
    <property type="match status" value="1"/>
</dbReference>
<evidence type="ECO:0000313" key="5">
    <source>
        <dbReference type="Proteomes" id="UP000242715"/>
    </source>
</evidence>
<accession>A0A2Z6NJ52</accession>
<reference evidence="5" key="1">
    <citation type="journal article" date="2017" name="Front. Plant Sci.">
        <title>Climate Clever Clovers: New Paradigm to Reduce the Environmental Footprint of Ruminants by Breeding Low Methanogenic Forages Utilizing Haplotype Variation.</title>
        <authorList>
            <person name="Kaur P."/>
            <person name="Appels R."/>
            <person name="Bayer P.E."/>
            <person name="Keeble-Gagnere G."/>
            <person name="Wang J."/>
            <person name="Hirakawa H."/>
            <person name="Shirasawa K."/>
            <person name="Vercoe P."/>
            <person name="Stefanova K."/>
            <person name="Durmic Z."/>
            <person name="Nichols P."/>
            <person name="Revell C."/>
            <person name="Isobe S.N."/>
            <person name="Edwards D."/>
            <person name="Erskine W."/>
        </authorList>
    </citation>
    <scope>NUCLEOTIDE SEQUENCE [LARGE SCALE GENOMIC DNA]</scope>
    <source>
        <strain evidence="5">cv. Daliak</strain>
    </source>
</reference>
<evidence type="ECO:0000256" key="2">
    <source>
        <dbReference type="SAM" id="MobiDB-lite"/>
    </source>
</evidence>
<dbReference type="CDD" id="cd00590">
    <property type="entry name" value="RRM_SF"/>
    <property type="match status" value="1"/>
</dbReference>
<protein>
    <recommendedName>
        <fullName evidence="3">RRM domain-containing protein</fullName>
    </recommendedName>
</protein>
<dbReference type="InterPro" id="IPR000504">
    <property type="entry name" value="RRM_dom"/>
</dbReference>
<dbReference type="Proteomes" id="UP000242715">
    <property type="component" value="Unassembled WGS sequence"/>
</dbReference>
<dbReference type="SMART" id="SM00360">
    <property type="entry name" value="RRM"/>
    <property type="match status" value="1"/>
</dbReference>
<evidence type="ECO:0000259" key="3">
    <source>
        <dbReference type="PROSITE" id="PS50102"/>
    </source>
</evidence>
<dbReference type="AlphaFoldDB" id="A0A2Z6NJ52"/>
<evidence type="ECO:0000256" key="1">
    <source>
        <dbReference type="PROSITE-ProRule" id="PRU00176"/>
    </source>
</evidence>
<keyword evidence="1" id="KW-0694">RNA-binding</keyword>
<feature type="region of interest" description="Disordered" evidence="2">
    <location>
        <begin position="80"/>
        <end position="109"/>
    </location>
</feature>
<sequence length="109" mass="12606">MCPVYLPYFTRETALQKEFSNFGKIAEVEMVKDAITKRSKGHAFIQYTCQHDAMLALENMDQKNFYGRTISVELAKPGWDNVGKPPRASGPPKKWNLPEEQGEEVDYWY</sequence>
<dbReference type="SUPFAM" id="SSF54928">
    <property type="entry name" value="RNA-binding domain, RBD"/>
    <property type="match status" value="1"/>
</dbReference>
<gene>
    <name evidence="4" type="ORF">TSUD_215100</name>
</gene>
<dbReference type="InterPro" id="IPR050441">
    <property type="entry name" value="RBM"/>
</dbReference>
<dbReference type="EMBL" id="DF973466">
    <property type="protein sequence ID" value="GAU31709.1"/>
    <property type="molecule type" value="Genomic_DNA"/>
</dbReference>
<dbReference type="InterPro" id="IPR012677">
    <property type="entry name" value="Nucleotide-bd_a/b_plait_sf"/>
</dbReference>
<dbReference type="Gene3D" id="3.30.70.330">
    <property type="match status" value="1"/>
</dbReference>
<proteinExistence type="predicted"/>
<dbReference type="OrthoDB" id="439808at2759"/>
<dbReference type="InterPro" id="IPR035979">
    <property type="entry name" value="RBD_domain_sf"/>
</dbReference>
<dbReference type="PANTHER" id="PTHR48034">
    <property type="entry name" value="TRANSFORMER-2 SEX-DETERMINING PROTEIN-RELATED"/>
    <property type="match status" value="1"/>
</dbReference>